<evidence type="ECO:0000259" key="2">
    <source>
        <dbReference type="Pfam" id="PF00582"/>
    </source>
</evidence>
<comment type="caution">
    <text evidence="3">The sequence shown here is derived from an EMBL/GenBank/DDBJ whole genome shotgun (WGS) entry which is preliminary data.</text>
</comment>
<dbReference type="PANTHER" id="PTHR46268:SF15">
    <property type="entry name" value="UNIVERSAL STRESS PROTEIN HP_0031"/>
    <property type="match status" value="1"/>
</dbReference>
<dbReference type="EMBL" id="JACHGI010000019">
    <property type="protein sequence ID" value="MBB6469792.1"/>
    <property type="molecule type" value="Genomic_DNA"/>
</dbReference>
<dbReference type="Gene3D" id="3.40.50.12370">
    <property type="match status" value="1"/>
</dbReference>
<dbReference type="InterPro" id="IPR006016">
    <property type="entry name" value="UspA"/>
</dbReference>
<dbReference type="PANTHER" id="PTHR46268">
    <property type="entry name" value="STRESS RESPONSE PROTEIN NHAX"/>
    <property type="match status" value="1"/>
</dbReference>
<dbReference type="CDD" id="cd00293">
    <property type="entry name" value="USP-like"/>
    <property type="match status" value="1"/>
</dbReference>
<evidence type="ECO:0000313" key="4">
    <source>
        <dbReference type="Proteomes" id="UP000532373"/>
    </source>
</evidence>
<feature type="domain" description="UspA" evidence="2">
    <location>
        <begin position="154"/>
        <end position="277"/>
    </location>
</feature>
<reference evidence="3 4" key="1">
    <citation type="submission" date="2020-08" db="EMBL/GenBank/DDBJ databases">
        <title>Genomic Encyclopedia of Type Strains, Phase IV (KMG-IV): sequencing the most valuable type-strain genomes for metagenomic binning, comparative biology and taxonomic classification.</title>
        <authorList>
            <person name="Goeker M."/>
        </authorList>
    </citation>
    <scope>NUCLEOTIDE SEQUENCE [LARGE SCALE GENOMIC DNA]</scope>
    <source>
        <strain evidence="3 4">DSM 17454</strain>
    </source>
</reference>
<gene>
    <name evidence="3" type="ORF">HNQ96_005686</name>
</gene>
<dbReference type="AlphaFoldDB" id="A0A8E2BG84"/>
<dbReference type="Proteomes" id="UP000532373">
    <property type="component" value="Unassembled WGS sequence"/>
</dbReference>
<protein>
    <submittedName>
        <fullName evidence="3">Nucleotide-binding universal stress UspA family protein</fullName>
    </submittedName>
</protein>
<comment type="similarity">
    <text evidence="1">Belongs to the universal stress protein A family.</text>
</comment>
<dbReference type="Pfam" id="PF00582">
    <property type="entry name" value="Usp"/>
    <property type="match status" value="1"/>
</dbReference>
<dbReference type="RefSeq" id="WP_184773458.1">
    <property type="nucleotide sequence ID" value="NZ_JACHGI010000019.1"/>
</dbReference>
<evidence type="ECO:0000313" key="3">
    <source>
        <dbReference type="EMBL" id="MBB6469792.1"/>
    </source>
</evidence>
<accession>A0A8E2BG84</accession>
<dbReference type="InterPro" id="IPR006015">
    <property type="entry name" value="Universal_stress_UspA"/>
</dbReference>
<organism evidence="3 4">
    <name type="scientific">Aminobacter carboxidus</name>
    <dbReference type="NCBI Taxonomy" id="376165"/>
    <lineage>
        <taxon>Bacteria</taxon>
        <taxon>Pseudomonadati</taxon>
        <taxon>Pseudomonadota</taxon>
        <taxon>Alphaproteobacteria</taxon>
        <taxon>Hyphomicrobiales</taxon>
        <taxon>Phyllobacteriaceae</taxon>
        <taxon>Aminobacter</taxon>
    </lineage>
</organism>
<dbReference type="PRINTS" id="PR01438">
    <property type="entry name" value="UNVRSLSTRESS"/>
</dbReference>
<name>A0A8E2BG84_9HYPH</name>
<dbReference type="SUPFAM" id="SSF52402">
    <property type="entry name" value="Adenine nucleotide alpha hydrolases-like"/>
    <property type="match status" value="1"/>
</dbReference>
<proteinExistence type="inferred from homology"/>
<sequence>MPFKTILTVTGTHRGDNDIKLATKLCEEVGAHLSVLAVALAAPPPIGDYAAPISDTWMEERRADLEQLEKRTAAVSHLLASSAISADVTNAYAEIGWADEIIGRRARYADLTLIGPELLSDGTLKDKTIEGALFSSGKPMLLVPEGSKPTLQPRKVMIAWDSRVEASRAVREAIHMLTAADDVRLILVDPVEGESHQGAEPGADVATYLARHGAKVMVERLPSSGQSVAEVLKRHAADMSADLVVMGAYGHSRLRERLFGGVTKSILNDLSMPVFMAH</sequence>
<evidence type="ECO:0000256" key="1">
    <source>
        <dbReference type="ARBA" id="ARBA00008791"/>
    </source>
</evidence>